<feature type="compositionally biased region" description="Gly residues" evidence="1">
    <location>
        <begin position="83"/>
        <end position="94"/>
    </location>
</feature>
<dbReference type="PANTHER" id="PTHR43948">
    <property type="entry name" value="DNAJ HOMOLOG SUBFAMILY B"/>
    <property type="match status" value="1"/>
</dbReference>
<dbReference type="AlphaFoldDB" id="A0A392MYN7"/>
<dbReference type="PROSITE" id="PS00636">
    <property type="entry name" value="DNAJ_1"/>
    <property type="match status" value="1"/>
</dbReference>
<feature type="region of interest" description="Disordered" evidence="1">
    <location>
        <begin position="59"/>
        <end position="94"/>
    </location>
</feature>
<dbReference type="GO" id="GO:0051082">
    <property type="term" value="F:unfolded protein binding"/>
    <property type="evidence" value="ECO:0007669"/>
    <property type="project" value="TreeGrafter"/>
</dbReference>
<comment type="caution">
    <text evidence="3">The sequence shown here is derived from an EMBL/GenBank/DDBJ whole genome shotgun (WGS) entry which is preliminary data.</text>
</comment>
<dbReference type="SUPFAM" id="SSF46565">
    <property type="entry name" value="Chaperone J-domain"/>
    <property type="match status" value="1"/>
</dbReference>
<dbReference type="Proteomes" id="UP000265520">
    <property type="component" value="Unassembled WGS sequence"/>
</dbReference>
<reference evidence="3 4" key="1">
    <citation type="journal article" date="2018" name="Front. Plant Sci.">
        <title>Red Clover (Trifolium pratense) and Zigzag Clover (T. medium) - A Picture of Genomic Similarities and Differences.</title>
        <authorList>
            <person name="Dluhosova J."/>
            <person name="Istvanek J."/>
            <person name="Nedelnik J."/>
            <person name="Repkova J."/>
        </authorList>
    </citation>
    <scope>NUCLEOTIDE SEQUENCE [LARGE SCALE GENOMIC DNA]</scope>
    <source>
        <strain evidence="4">cv. 10/8</strain>
        <tissue evidence="3">Leaf</tissue>
    </source>
</reference>
<dbReference type="GO" id="GO:0044183">
    <property type="term" value="F:protein folding chaperone"/>
    <property type="evidence" value="ECO:0007669"/>
    <property type="project" value="TreeGrafter"/>
</dbReference>
<protein>
    <submittedName>
        <fullName evidence="3">DnaJ-like subfamily B member 4-like</fullName>
    </submittedName>
</protein>
<name>A0A392MYN7_9FABA</name>
<organism evidence="3 4">
    <name type="scientific">Trifolium medium</name>
    <dbReference type="NCBI Taxonomy" id="97028"/>
    <lineage>
        <taxon>Eukaryota</taxon>
        <taxon>Viridiplantae</taxon>
        <taxon>Streptophyta</taxon>
        <taxon>Embryophyta</taxon>
        <taxon>Tracheophyta</taxon>
        <taxon>Spermatophyta</taxon>
        <taxon>Magnoliopsida</taxon>
        <taxon>eudicotyledons</taxon>
        <taxon>Gunneridae</taxon>
        <taxon>Pentapetalae</taxon>
        <taxon>rosids</taxon>
        <taxon>fabids</taxon>
        <taxon>Fabales</taxon>
        <taxon>Fabaceae</taxon>
        <taxon>Papilionoideae</taxon>
        <taxon>50 kb inversion clade</taxon>
        <taxon>NPAAA clade</taxon>
        <taxon>Hologalegina</taxon>
        <taxon>IRL clade</taxon>
        <taxon>Trifolieae</taxon>
        <taxon>Trifolium</taxon>
    </lineage>
</organism>
<dbReference type="GO" id="GO:0005634">
    <property type="term" value="C:nucleus"/>
    <property type="evidence" value="ECO:0007669"/>
    <property type="project" value="TreeGrafter"/>
</dbReference>
<dbReference type="CDD" id="cd06257">
    <property type="entry name" value="DnaJ"/>
    <property type="match status" value="1"/>
</dbReference>
<evidence type="ECO:0000313" key="3">
    <source>
        <dbReference type="EMBL" id="MCH92029.1"/>
    </source>
</evidence>
<dbReference type="PRINTS" id="PR00625">
    <property type="entry name" value="JDOMAIN"/>
</dbReference>
<evidence type="ECO:0000313" key="4">
    <source>
        <dbReference type="Proteomes" id="UP000265520"/>
    </source>
</evidence>
<gene>
    <name evidence="3" type="ORF">A2U01_0012961</name>
</gene>
<feature type="domain" description="J" evidence="2">
    <location>
        <begin position="4"/>
        <end position="70"/>
    </location>
</feature>
<dbReference type="InterPro" id="IPR018253">
    <property type="entry name" value="DnaJ_domain_CS"/>
</dbReference>
<proteinExistence type="predicted"/>
<dbReference type="PROSITE" id="PS50076">
    <property type="entry name" value="DNAJ_2"/>
    <property type="match status" value="1"/>
</dbReference>
<accession>A0A392MYN7</accession>
<sequence length="94" mass="10602">MGVDYYEVLNVGRNATDDDPKKAYRKLTMRWHPDENPTDKKEAEAKFKKISEAYEVLSDPHKRTTYDQHGEEGLKDMPAPGTSGNGGFPNGFNP</sequence>
<dbReference type="GO" id="GO:0051087">
    <property type="term" value="F:protein-folding chaperone binding"/>
    <property type="evidence" value="ECO:0007669"/>
    <property type="project" value="TreeGrafter"/>
</dbReference>
<dbReference type="InterPro" id="IPR036869">
    <property type="entry name" value="J_dom_sf"/>
</dbReference>
<dbReference type="Gene3D" id="1.10.287.110">
    <property type="entry name" value="DnaJ domain"/>
    <property type="match status" value="1"/>
</dbReference>
<evidence type="ECO:0000259" key="2">
    <source>
        <dbReference type="PROSITE" id="PS50076"/>
    </source>
</evidence>
<evidence type="ECO:0000256" key="1">
    <source>
        <dbReference type="SAM" id="MobiDB-lite"/>
    </source>
</evidence>
<feature type="non-terminal residue" evidence="3">
    <location>
        <position position="94"/>
    </location>
</feature>
<dbReference type="EMBL" id="LXQA010021706">
    <property type="protein sequence ID" value="MCH92029.1"/>
    <property type="molecule type" value="Genomic_DNA"/>
</dbReference>
<dbReference type="Pfam" id="PF00226">
    <property type="entry name" value="DnaJ"/>
    <property type="match status" value="1"/>
</dbReference>
<dbReference type="PANTHER" id="PTHR43948:SF10">
    <property type="entry name" value="MRJ, ISOFORM E"/>
    <property type="match status" value="1"/>
</dbReference>
<dbReference type="GO" id="GO:0005737">
    <property type="term" value="C:cytoplasm"/>
    <property type="evidence" value="ECO:0007669"/>
    <property type="project" value="TreeGrafter"/>
</dbReference>
<dbReference type="SMART" id="SM00271">
    <property type="entry name" value="DnaJ"/>
    <property type="match status" value="1"/>
</dbReference>
<dbReference type="InterPro" id="IPR001623">
    <property type="entry name" value="DnaJ_domain"/>
</dbReference>
<feature type="compositionally biased region" description="Basic and acidic residues" evidence="1">
    <location>
        <begin position="59"/>
        <end position="75"/>
    </location>
</feature>
<keyword evidence="4" id="KW-1185">Reference proteome</keyword>